<proteinExistence type="inferred from homology"/>
<reference evidence="8" key="1">
    <citation type="submission" date="2021-06" db="EMBL/GenBank/DDBJ databases">
        <authorList>
            <consortium name="Wellcome Sanger Institute Data Sharing"/>
        </authorList>
    </citation>
    <scope>NUCLEOTIDE SEQUENCE [LARGE SCALE GENOMIC DNA]</scope>
</reference>
<evidence type="ECO:0000256" key="2">
    <source>
        <dbReference type="ARBA" id="ARBA00022692"/>
    </source>
</evidence>
<dbReference type="InterPro" id="IPR005828">
    <property type="entry name" value="MFS_sugar_transport-like"/>
</dbReference>
<feature type="transmembrane region" description="Helical" evidence="6">
    <location>
        <begin position="415"/>
        <end position="438"/>
    </location>
</feature>
<evidence type="ECO:0000256" key="1">
    <source>
        <dbReference type="ARBA" id="ARBA00004141"/>
    </source>
</evidence>
<dbReference type="SUPFAM" id="SSF103473">
    <property type="entry name" value="MFS general substrate transporter"/>
    <property type="match status" value="1"/>
</dbReference>
<feature type="domain" description="Major facilitator superfamily (MFS) profile" evidence="7">
    <location>
        <begin position="26"/>
        <end position="469"/>
    </location>
</feature>
<dbReference type="Ensembl" id="ENSECRT00000027483.1">
    <property type="protein sequence ID" value="ENSECRP00000026915.1"/>
    <property type="gene ID" value="ENSECRG00000018201.1"/>
</dbReference>
<sequence>MEDIEDNWTDDIPNSEFQGKILIFIIFAAGIGGTFQYGYSLSTINAPTTYIQTFINETWLERWGTPLESNLILIIWSFIVSIYSLGGLLGALIAGPMAVQFGRKKSLLVNNVFIIISASLVIMSKEAQSFEMIMISRLFGGINAGVGMNIQPMYLGESAPMKLRGAAALSSAPFAALGILLGQIIGLREILGSEASWPFLLSSNVIPALLQLATLPWLPESPRYLLIDKGDKHSCRKALQMLRGTNDIDKEMEEMQQEQAAITVERAKRPWELFRDRTVRYQLITVIVISSAMQLCGNDSMYFYASYVFQEAGIPSDKIQYYILITGGCELLMAVTANLFIERLGRRLLMLLGYTMMTVWAVIFTVALSLQDKVSWMPYMSMVCIFAYILSFGIGPAGVTGILPTEIFDQAARPAAYMISGSLIWSMLFVIGMGFPFIVGGLGVFCYVPFGIVCILAAVFVAFFLPETKGKSLLEISQEYNELNFKGKKSQNTHYQLGEMSISTKL</sequence>
<dbReference type="Gene3D" id="1.20.1250.20">
    <property type="entry name" value="MFS general substrate transporter like domains"/>
    <property type="match status" value="1"/>
</dbReference>
<feature type="transmembrane region" description="Helical" evidence="6">
    <location>
        <begin position="107"/>
        <end position="123"/>
    </location>
</feature>
<feature type="transmembrane region" description="Helical" evidence="6">
    <location>
        <begin position="376"/>
        <end position="403"/>
    </location>
</feature>
<dbReference type="PANTHER" id="PTHR23503:SF22">
    <property type="entry name" value="SOLUTE CARRIER FAMILY 2, FACILITATED GLUCOSE TRANSPORTER MEMBER 11"/>
    <property type="match status" value="1"/>
</dbReference>
<dbReference type="GO" id="GO:0046323">
    <property type="term" value="P:D-glucose import"/>
    <property type="evidence" value="ECO:0007669"/>
    <property type="project" value="TreeGrafter"/>
</dbReference>
<reference evidence="8" key="2">
    <citation type="submission" date="2025-08" db="UniProtKB">
        <authorList>
            <consortium name="Ensembl"/>
        </authorList>
    </citation>
    <scope>IDENTIFICATION</scope>
</reference>
<comment type="similarity">
    <text evidence="5">Belongs to the major facilitator superfamily. Sugar transporter (TC 2.A.1.1) family.</text>
</comment>
<dbReference type="PROSITE" id="PS00217">
    <property type="entry name" value="SUGAR_TRANSPORT_2"/>
    <property type="match status" value="1"/>
</dbReference>
<evidence type="ECO:0000259" key="7">
    <source>
        <dbReference type="PROSITE" id="PS50850"/>
    </source>
</evidence>
<evidence type="ECO:0000256" key="6">
    <source>
        <dbReference type="SAM" id="Phobius"/>
    </source>
</evidence>
<keyword evidence="3 6" id="KW-1133">Transmembrane helix</keyword>
<feature type="transmembrane region" description="Helical" evidence="6">
    <location>
        <begin position="166"/>
        <end position="185"/>
    </location>
</feature>
<feature type="transmembrane region" description="Helical" evidence="6">
    <location>
        <begin position="319"/>
        <end position="341"/>
    </location>
</feature>
<keyword evidence="5" id="KW-0813">Transport</keyword>
<keyword evidence="9" id="KW-1185">Reference proteome</keyword>
<dbReference type="Proteomes" id="UP000694620">
    <property type="component" value="Chromosome 18"/>
</dbReference>
<evidence type="ECO:0000313" key="8">
    <source>
        <dbReference type="Ensembl" id="ENSECRP00000026915.1"/>
    </source>
</evidence>
<feature type="transmembrane region" description="Helical" evidence="6">
    <location>
        <begin position="348"/>
        <end position="370"/>
    </location>
</feature>
<dbReference type="InterPro" id="IPR003663">
    <property type="entry name" value="Sugar/inositol_transpt"/>
</dbReference>
<dbReference type="PROSITE" id="PS50850">
    <property type="entry name" value="MFS"/>
    <property type="match status" value="1"/>
</dbReference>
<dbReference type="Pfam" id="PF00083">
    <property type="entry name" value="Sugar_tr"/>
    <property type="match status" value="1"/>
</dbReference>
<evidence type="ECO:0000256" key="3">
    <source>
        <dbReference type="ARBA" id="ARBA00022989"/>
    </source>
</evidence>
<dbReference type="GO" id="GO:0005886">
    <property type="term" value="C:plasma membrane"/>
    <property type="evidence" value="ECO:0007669"/>
    <property type="project" value="TreeGrafter"/>
</dbReference>
<protein>
    <submittedName>
        <fullName evidence="8">Solute carrier family 2 member 11</fullName>
    </submittedName>
</protein>
<keyword evidence="2 6" id="KW-0812">Transmembrane</keyword>
<reference evidence="8" key="3">
    <citation type="submission" date="2025-09" db="UniProtKB">
        <authorList>
            <consortium name="Ensembl"/>
        </authorList>
    </citation>
    <scope>IDENTIFICATION</scope>
</reference>
<evidence type="ECO:0000256" key="4">
    <source>
        <dbReference type="ARBA" id="ARBA00023136"/>
    </source>
</evidence>
<name>A0A8C4T802_ERPCA</name>
<feature type="transmembrane region" description="Helical" evidence="6">
    <location>
        <begin position="283"/>
        <end position="307"/>
    </location>
</feature>
<dbReference type="PANTHER" id="PTHR23503">
    <property type="entry name" value="SOLUTE CARRIER FAMILY 2"/>
    <property type="match status" value="1"/>
</dbReference>
<feature type="transmembrane region" description="Helical" evidence="6">
    <location>
        <begin position="71"/>
        <end position="95"/>
    </location>
</feature>
<feature type="transmembrane region" description="Helical" evidence="6">
    <location>
        <begin position="21"/>
        <end position="39"/>
    </location>
</feature>
<dbReference type="CDD" id="cd17432">
    <property type="entry name" value="MFS_GLUT_Class2"/>
    <property type="match status" value="1"/>
</dbReference>
<dbReference type="InterPro" id="IPR045263">
    <property type="entry name" value="GLUT"/>
</dbReference>
<evidence type="ECO:0000313" key="9">
    <source>
        <dbReference type="Proteomes" id="UP000694620"/>
    </source>
</evidence>
<dbReference type="InterPro" id="IPR005829">
    <property type="entry name" value="Sugar_transporter_CS"/>
</dbReference>
<gene>
    <name evidence="8" type="primary">SLC2A11</name>
    <name evidence="8" type="synonym">slc2a11a</name>
</gene>
<dbReference type="InterPro" id="IPR036259">
    <property type="entry name" value="MFS_trans_sf"/>
</dbReference>
<dbReference type="PRINTS" id="PR00171">
    <property type="entry name" value="SUGRTRNSPORT"/>
</dbReference>
<keyword evidence="4 6" id="KW-0472">Membrane</keyword>
<comment type="subcellular location">
    <subcellularLocation>
        <location evidence="1">Membrane</location>
        <topology evidence="1">Multi-pass membrane protein</topology>
    </subcellularLocation>
</comment>
<dbReference type="FunFam" id="1.20.1250.20:FF:000029">
    <property type="entry name" value="solute carrier family 2, facilitated glucose transporter member 4"/>
    <property type="match status" value="1"/>
</dbReference>
<evidence type="ECO:0000256" key="5">
    <source>
        <dbReference type="RuleBase" id="RU003346"/>
    </source>
</evidence>
<accession>A0A8C4T802</accession>
<dbReference type="GO" id="GO:0055056">
    <property type="term" value="F:D-glucose transmembrane transporter activity"/>
    <property type="evidence" value="ECO:0007669"/>
    <property type="project" value="TreeGrafter"/>
</dbReference>
<dbReference type="GO" id="GO:0070837">
    <property type="term" value="P:dehydroascorbic acid transport"/>
    <property type="evidence" value="ECO:0007669"/>
    <property type="project" value="TreeGrafter"/>
</dbReference>
<dbReference type="InterPro" id="IPR020846">
    <property type="entry name" value="MFS_dom"/>
</dbReference>
<dbReference type="NCBIfam" id="TIGR00879">
    <property type="entry name" value="SP"/>
    <property type="match status" value="1"/>
</dbReference>
<organism evidence="8 9">
    <name type="scientific">Erpetoichthys calabaricus</name>
    <name type="common">Rope fish</name>
    <name type="synonym">Calamoichthys calabaricus</name>
    <dbReference type="NCBI Taxonomy" id="27687"/>
    <lineage>
        <taxon>Eukaryota</taxon>
        <taxon>Metazoa</taxon>
        <taxon>Chordata</taxon>
        <taxon>Craniata</taxon>
        <taxon>Vertebrata</taxon>
        <taxon>Euteleostomi</taxon>
        <taxon>Actinopterygii</taxon>
        <taxon>Polypteriformes</taxon>
        <taxon>Polypteridae</taxon>
        <taxon>Erpetoichthys</taxon>
    </lineage>
</organism>
<dbReference type="AlphaFoldDB" id="A0A8C4T802"/>
<feature type="transmembrane region" description="Helical" evidence="6">
    <location>
        <begin position="444"/>
        <end position="465"/>
    </location>
</feature>
<dbReference type="GeneTree" id="ENSGT00940000161061"/>